<comment type="caution">
    <text evidence="1">The sequence shown here is derived from an EMBL/GenBank/DDBJ whole genome shotgun (WGS) entry which is preliminary data.</text>
</comment>
<evidence type="ECO:0000313" key="1">
    <source>
        <dbReference type="EMBL" id="EXY88067.1"/>
    </source>
</evidence>
<protein>
    <submittedName>
        <fullName evidence="1">Uncharacterized protein</fullName>
    </submittedName>
</protein>
<dbReference type="EMBL" id="JGDB01000318">
    <property type="protein sequence ID" value="EXY88067.1"/>
    <property type="molecule type" value="Genomic_DNA"/>
</dbReference>
<dbReference type="AlphaFoldDB" id="A0A015U041"/>
<sequence length="150" mass="17039">MSKVFIKYLLEGNNQPIEGKIVFDSSDHIRFQNGQDVSGHNYNSHRRLIIEKNIQGGEGYTITMYNLDGVHPLWQNNIQMAPKRMKIVNVDGNIVDLRGYGYDKNALAMGAPLEAASFENYGVMLMIEGNEIVRAQLNMFDRNVSIVYLL</sequence>
<reference evidence="1 2" key="1">
    <citation type="submission" date="2014-02" db="EMBL/GenBank/DDBJ databases">
        <authorList>
            <person name="Sears C."/>
            <person name="Carroll K."/>
            <person name="Sack B.R."/>
            <person name="Qadri F."/>
            <person name="Myers L.L."/>
            <person name="Chung G.-T."/>
            <person name="Escheverria P."/>
            <person name="Fraser C.M."/>
            <person name="Sadzewicz L."/>
            <person name="Shefchek K.A."/>
            <person name="Tallon L."/>
            <person name="Das S.P."/>
            <person name="Daugherty S."/>
            <person name="Mongodin E.F."/>
        </authorList>
    </citation>
    <scope>NUCLEOTIDE SEQUENCE [LARGE SCALE GENOMIC DNA]</scope>
    <source>
        <strain evidence="2">3998T(B)3</strain>
    </source>
</reference>
<dbReference type="PATRIC" id="fig|1339316.3.peg.5024"/>
<proteinExistence type="predicted"/>
<evidence type="ECO:0000313" key="2">
    <source>
        <dbReference type="Proteomes" id="UP000020773"/>
    </source>
</evidence>
<name>A0A015U041_BACFG</name>
<gene>
    <name evidence="1" type="ORF">M125_5303</name>
</gene>
<dbReference type="Proteomes" id="UP000020773">
    <property type="component" value="Unassembled WGS sequence"/>
</dbReference>
<dbReference type="RefSeq" id="WP_032596494.1">
    <property type="nucleotide sequence ID" value="NZ_JGDB01000318.1"/>
</dbReference>
<accession>A0A015U041</accession>
<organism evidence="1 2">
    <name type="scientific">Bacteroides fragilis str. 3998T(B)3</name>
    <dbReference type="NCBI Taxonomy" id="1339316"/>
    <lineage>
        <taxon>Bacteria</taxon>
        <taxon>Pseudomonadati</taxon>
        <taxon>Bacteroidota</taxon>
        <taxon>Bacteroidia</taxon>
        <taxon>Bacteroidales</taxon>
        <taxon>Bacteroidaceae</taxon>
        <taxon>Bacteroides</taxon>
    </lineage>
</organism>